<comment type="caution">
    <text evidence="1">The sequence shown here is derived from an EMBL/GenBank/DDBJ whole genome shotgun (WGS) entry which is preliminary data.</text>
</comment>
<dbReference type="EMBL" id="BSDD01000004">
    <property type="protein sequence ID" value="GLH70665.1"/>
    <property type="molecule type" value="Genomic_DNA"/>
</dbReference>
<protein>
    <submittedName>
        <fullName evidence="1">Glycosyl transferase</fullName>
    </submittedName>
</protein>
<reference evidence="1 2" key="1">
    <citation type="journal article" date="2023" name="Antonie Van Leeuwenhoek">
        <title>Mesoterricola silvestris gen. nov., sp. nov., Mesoterricola sediminis sp. nov., Geothrix oryzae sp. nov., Geothrix edaphica sp. nov., Geothrix rubra sp. nov., and Geothrix limicola sp. nov., six novel members of Acidobacteriota isolated from soils.</title>
        <authorList>
            <person name="Itoh H."/>
            <person name="Sugisawa Y."/>
            <person name="Mise K."/>
            <person name="Xu Z."/>
            <person name="Kuniyasu M."/>
            <person name="Ushijima N."/>
            <person name="Kawano K."/>
            <person name="Kobayashi E."/>
            <person name="Shiratori Y."/>
            <person name="Masuda Y."/>
            <person name="Senoo K."/>
        </authorList>
    </citation>
    <scope>NUCLEOTIDE SEQUENCE [LARGE SCALE GENOMIC DNA]</scope>
    <source>
        <strain evidence="1 2">Red803</strain>
    </source>
</reference>
<keyword evidence="1" id="KW-0808">Transferase</keyword>
<proteinExistence type="predicted"/>
<dbReference type="SUPFAM" id="SSF53448">
    <property type="entry name" value="Nucleotide-diphospho-sugar transferases"/>
    <property type="match status" value="1"/>
</dbReference>
<organism evidence="1 2">
    <name type="scientific">Geothrix rubra</name>
    <dbReference type="NCBI Taxonomy" id="2927977"/>
    <lineage>
        <taxon>Bacteria</taxon>
        <taxon>Pseudomonadati</taxon>
        <taxon>Acidobacteriota</taxon>
        <taxon>Holophagae</taxon>
        <taxon>Holophagales</taxon>
        <taxon>Holophagaceae</taxon>
        <taxon>Geothrix</taxon>
    </lineage>
</organism>
<evidence type="ECO:0000313" key="1">
    <source>
        <dbReference type="EMBL" id="GLH70665.1"/>
    </source>
</evidence>
<dbReference type="Pfam" id="PF13641">
    <property type="entry name" value="Glyco_tranf_2_3"/>
    <property type="match status" value="1"/>
</dbReference>
<dbReference type="Proteomes" id="UP001165089">
    <property type="component" value="Unassembled WGS sequence"/>
</dbReference>
<keyword evidence="2" id="KW-1185">Reference proteome</keyword>
<gene>
    <name evidence="1" type="ORF">GETHPA_21980</name>
</gene>
<dbReference type="Gene3D" id="3.90.550.10">
    <property type="entry name" value="Spore Coat Polysaccharide Biosynthesis Protein SpsA, Chain A"/>
    <property type="match status" value="1"/>
</dbReference>
<sequence>MTKCEYRDSLIMDPAPIALFCFNRPAHLRRVLEALRANALASASTLYVFCDGPRRAEDEALVSEVRQVAHAAAGFARVEVRCSAVNLGLAGSIISGVTEVVARHGRIIVLEDDLVTSPFFLTYMNEALREYEPVDAVASIHGYLYPISRPLPETFFLRGADCWGWATWARAWSQFEADGSKLLRRLDESGEGKAFDYGGTYPYRRMLEDQIAGRNDSWAIRWHASVFLNHGLTLYPGRSLVLNIGNDATGTHSRRTRSFDGGLSSSPIRVEPVPVTACLEAEQAFSDFFRGQRGGLLKRLARHVLGRWGS</sequence>
<dbReference type="GO" id="GO:0016740">
    <property type="term" value="F:transferase activity"/>
    <property type="evidence" value="ECO:0007669"/>
    <property type="project" value="UniProtKB-KW"/>
</dbReference>
<accession>A0ABQ5Q8E1</accession>
<dbReference type="InterPro" id="IPR029044">
    <property type="entry name" value="Nucleotide-diphossugar_trans"/>
</dbReference>
<name>A0ABQ5Q8E1_9BACT</name>
<evidence type="ECO:0000313" key="2">
    <source>
        <dbReference type="Proteomes" id="UP001165089"/>
    </source>
</evidence>